<dbReference type="PANTHER" id="PTHR30615:SF8">
    <property type="entry name" value="UPF0047 PROTEIN C4A8.02C"/>
    <property type="match status" value="1"/>
</dbReference>
<dbReference type="KEGG" id="mfv:Mfer_0373"/>
<dbReference type="EMBL" id="CP002278">
    <property type="protein sequence ID" value="ADP77175.1"/>
    <property type="molecule type" value="Genomic_DNA"/>
</dbReference>
<dbReference type="InterPro" id="IPR001602">
    <property type="entry name" value="UPF0047_YjbQ-like"/>
</dbReference>
<evidence type="ECO:0008006" key="4">
    <source>
        <dbReference type="Google" id="ProtNLM"/>
    </source>
</evidence>
<dbReference type="InterPro" id="IPR035917">
    <property type="entry name" value="YjbQ-like_sf"/>
</dbReference>
<reference evidence="2 3" key="1">
    <citation type="journal article" date="2010" name="Stand. Genomic Sci.">
        <title>Complete genome sequence of Methanothermus fervidus type strain (V24S).</title>
        <authorList>
            <person name="Anderson I."/>
            <person name="Djao O.D."/>
            <person name="Misra M."/>
            <person name="Chertkov O."/>
            <person name="Nolan M."/>
            <person name="Lucas S."/>
            <person name="Lapidus A."/>
            <person name="Del Rio T.G."/>
            <person name="Tice H."/>
            <person name="Cheng J.F."/>
            <person name="Tapia R."/>
            <person name="Han C."/>
            <person name="Goodwin L."/>
            <person name="Pitluck S."/>
            <person name="Liolios K."/>
            <person name="Ivanova N."/>
            <person name="Mavromatis K."/>
            <person name="Mikhailova N."/>
            <person name="Pati A."/>
            <person name="Brambilla E."/>
            <person name="Chen A."/>
            <person name="Palaniappan K."/>
            <person name="Land M."/>
            <person name="Hauser L."/>
            <person name="Chang Y.J."/>
            <person name="Jeffries C.D."/>
            <person name="Sikorski J."/>
            <person name="Spring S."/>
            <person name="Rohde M."/>
            <person name="Eichinger K."/>
            <person name="Huber H."/>
            <person name="Wirth R."/>
            <person name="Goker M."/>
            <person name="Detter J.C."/>
            <person name="Woyke T."/>
            <person name="Bristow J."/>
            <person name="Eisen J.A."/>
            <person name="Markowitz V."/>
            <person name="Hugenholtz P."/>
            <person name="Klenk H.P."/>
            <person name="Kyrpides N.C."/>
        </authorList>
    </citation>
    <scope>NUCLEOTIDE SEQUENCE [LARGE SCALE GENOMIC DNA]</scope>
    <source>
        <strain evidence="3">ATCC 43054 / DSM 2088 / JCM 10308 / V24 S</strain>
    </source>
</reference>
<proteinExistence type="inferred from homology"/>
<evidence type="ECO:0000313" key="2">
    <source>
        <dbReference type="EMBL" id="ADP77175.1"/>
    </source>
</evidence>
<dbReference type="SUPFAM" id="SSF111038">
    <property type="entry name" value="YjbQ-like"/>
    <property type="match status" value="1"/>
</dbReference>
<keyword evidence="3" id="KW-1185">Reference proteome</keyword>
<dbReference type="OrthoDB" id="6663at2157"/>
<dbReference type="NCBIfam" id="TIGR00149">
    <property type="entry name" value="TIGR00149_YjbQ"/>
    <property type="match status" value="1"/>
</dbReference>
<organism evidence="2 3">
    <name type="scientific">Methanothermus fervidus (strain ATCC 43054 / DSM 2088 / JCM 10308 / V24 S)</name>
    <dbReference type="NCBI Taxonomy" id="523846"/>
    <lineage>
        <taxon>Archaea</taxon>
        <taxon>Methanobacteriati</taxon>
        <taxon>Methanobacteriota</taxon>
        <taxon>Methanomada group</taxon>
        <taxon>Methanobacteria</taxon>
        <taxon>Methanobacteriales</taxon>
        <taxon>Methanothermaceae</taxon>
        <taxon>Methanothermus</taxon>
    </lineage>
</organism>
<dbReference type="PANTHER" id="PTHR30615">
    <property type="entry name" value="UNCHARACTERIZED PROTEIN YJBQ-RELATED"/>
    <property type="match status" value="1"/>
</dbReference>
<dbReference type="STRING" id="523846.Mfer_0373"/>
<dbReference type="Gene3D" id="2.60.120.460">
    <property type="entry name" value="YjbQ-like"/>
    <property type="match status" value="1"/>
</dbReference>
<dbReference type="Proteomes" id="UP000002315">
    <property type="component" value="Chromosome"/>
</dbReference>
<dbReference type="Pfam" id="PF01894">
    <property type="entry name" value="YjbQ"/>
    <property type="match status" value="1"/>
</dbReference>
<gene>
    <name evidence="2" type="ordered locus">Mfer_0373</name>
</gene>
<dbReference type="AlphaFoldDB" id="E3GXZ3"/>
<name>E3GXZ3_METFV</name>
<accession>E3GXZ3</accession>
<comment type="similarity">
    <text evidence="1">Belongs to the UPF0047 family.</text>
</comment>
<dbReference type="PIRSF" id="PIRSF004681">
    <property type="entry name" value="UCP004681"/>
    <property type="match status" value="1"/>
</dbReference>
<dbReference type="HOGENOM" id="CLU_096980_1_1_2"/>
<dbReference type="PROSITE" id="PS01314">
    <property type="entry name" value="UPF0047"/>
    <property type="match status" value="1"/>
</dbReference>
<protein>
    <recommendedName>
        <fullName evidence="4">Secondary thiamine-phosphate synthase enzyme</fullName>
    </recommendedName>
</protein>
<evidence type="ECO:0000256" key="1">
    <source>
        <dbReference type="ARBA" id="ARBA00005534"/>
    </source>
</evidence>
<sequence length="136" mass="15594">MNIWRKSININTKERVEFIDITSKVENFVNSLDIDTGLVNIFNRHSTAGLLINENEKGLINDFKKLLERIVPVDGNYEHNRIDNNADSHQRSVLLDSSKTLQVVNGKLDLGTWQRIFFVELDGPRTRTVNIMVVGE</sequence>
<evidence type="ECO:0000313" key="3">
    <source>
        <dbReference type="Proteomes" id="UP000002315"/>
    </source>
</evidence>